<evidence type="ECO:0000256" key="4">
    <source>
        <dbReference type="ARBA" id="ARBA00022617"/>
    </source>
</evidence>
<dbReference type="EMBL" id="VIBQ01000088">
    <property type="protein sequence ID" value="KAB8692525.1"/>
    <property type="molecule type" value="Genomic_DNA"/>
</dbReference>
<sequence length="328" mass="36955">MQNLATQYGSIFYIRLGFSNCIVISSATMANEIFKTHDLDFAQHPKLAFADEIPYARCGFFSAPYGDYWRFIKKLCMTELLSPGQLERSRVVREEELGRFLRGLVESGKKKEVVNMGAELMKLTNNIICTMAMSTRCSEKDDEADKIRGYLKIAYKTGSKGPGLIGDTLGPLSRLIFWLYGKEAMDNLQGVDELLERMLKKHEDQIGKRECEDLMDILLKVYRDDKAEAKIMSRTHLKAFLFVSRSTVEETFLTFGAGRRACPGSRLGLIMMHSAVATMVQCFDWKFCGDGHNGGKINMEVGKGLFIHLAQPLICLPVVHFNPFAASI</sequence>
<evidence type="ECO:0000256" key="10">
    <source>
        <dbReference type="PIRSR" id="PIRSR602401-1"/>
    </source>
</evidence>
<evidence type="ECO:0000256" key="6">
    <source>
        <dbReference type="ARBA" id="ARBA00023002"/>
    </source>
</evidence>
<evidence type="ECO:0000256" key="7">
    <source>
        <dbReference type="ARBA" id="ARBA00023004"/>
    </source>
</evidence>
<evidence type="ECO:0000256" key="9">
    <source>
        <dbReference type="ARBA" id="ARBA00023136"/>
    </source>
</evidence>
<dbReference type="InterPro" id="IPR001128">
    <property type="entry name" value="Cyt_P450"/>
</dbReference>
<gene>
    <name evidence="12" type="ORF">FH972_026347</name>
</gene>
<evidence type="ECO:0000313" key="13">
    <source>
        <dbReference type="Proteomes" id="UP000327013"/>
    </source>
</evidence>
<name>A0A5N6L696_9ROSI</name>
<keyword evidence="8 11" id="KW-0503">Monooxygenase</keyword>
<dbReference type="GO" id="GO:0004497">
    <property type="term" value="F:monooxygenase activity"/>
    <property type="evidence" value="ECO:0007669"/>
    <property type="project" value="UniProtKB-KW"/>
</dbReference>
<comment type="subcellular location">
    <subcellularLocation>
        <location evidence="2">Membrane</location>
    </subcellularLocation>
</comment>
<evidence type="ECO:0000256" key="1">
    <source>
        <dbReference type="ARBA" id="ARBA00001971"/>
    </source>
</evidence>
<dbReference type="InterPro" id="IPR017972">
    <property type="entry name" value="Cyt_P450_CS"/>
</dbReference>
<keyword evidence="5 10" id="KW-0479">Metal-binding</keyword>
<comment type="caution">
    <text evidence="12">The sequence shown here is derived from an EMBL/GenBank/DDBJ whole genome shotgun (WGS) entry which is preliminary data.</text>
</comment>
<dbReference type="InterPro" id="IPR036396">
    <property type="entry name" value="Cyt_P450_sf"/>
</dbReference>
<dbReference type="AlphaFoldDB" id="A0A5N6L696"/>
<dbReference type="PROSITE" id="PS00086">
    <property type="entry name" value="CYTOCHROME_P450"/>
    <property type="match status" value="1"/>
</dbReference>
<organism evidence="12 13">
    <name type="scientific">Carpinus fangiana</name>
    <dbReference type="NCBI Taxonomy" id="176857"/>
    <lineage>
        <taxon>Eukaryota</taxon>
        <taxon>Viridiplantae</taxon>
        <taxon>Streptophyta</taxon>
        <taxon>Embryophyta</taxon>
        <taxon>Tracheophyta</taxon>
        <taxon>Spermatophyta</taxon>
        <taxon>Magnoliopsida</taxon>
        <taxon>eudicotyledons</taxon>
        <taxon>Gunneridae</taxon>
        <taxon>Pentapetalae</taxon>
        <taxon>rosids</taxon>
        <taxon>fabids</taxon>
        <taxon>Fagales</taxon>
        <taxon>Betulaceae</taxon>
        <taxon>Carpinus</taxon>
    </lineage>
</organism>
<proteinExistence type="inferred from homology"/>
<dbReference type="OrthoDB" id="1470350at2759"/>
<keyword evidence="7 10" id="KW-0408">Iron</keyword>
<evidence type="ECO:0008006" key="14">
    <source>
        <dbReference type="Google" id="ProtNLM"/>
    </source>
</evidence>
<evidence type="ECO:0000256" key="8">
    <source>
        <dbReference type="ARBA" id="ARBA00023033"/>
    </source>
</evidence>
<evidence type="ECO:0000313" key="12">
    <source>
        <dbReference type="EMBL" id="KAB8692525.1"/>
    </source>
</evidence>
<dbReference type="SUPFAM" id="SSF48264">
    <property type="entry name" value="Cytochrome P450"/>
    <property type="match status" value="1"/>
</dbReference>
<accession>A0A5N6L696</accession>
<feature type="binding site" description="axial binding residue" evidence="10">
    <location>
        <position position="262"/>
    </location>
    <ligand>
        <name>heme</name>
        <dbReference type="ChEBI" id="CHEBI:30413"/>
    </ligand>
    <ligandPart>
        <name>Fe</name>
        <dbReference type="ChEBI" id="CHEBI:18248"/>
    </ligandPart>
</feature>
<dbReference type="GO" id="GO:0020037">
    <property type="term" value="F:heme binding"/>
    <property type="evidence" value="ECO:0007669"/>
    <property type="project" value="InterPro"/>
</dbReference>
<evidence type="ECO:0000256" key="5">
    <source>
        <dbReference type="ARBA" id="ARBA00022723"/>
    </source>
</evidence>
<keyword evidence="6 11" id="KW-0560">Oxidoreductase</keyword>
<dbReference type="GO" id="GO:0016020">
    <property type="term" value="C:membrane"/>
    <property type="evidence" value="ECO:0007669"/>
    <property type="project" value="UniProtKB-SubCell"/>
</dbReference>
<dbReference type="GO" id="GO:0016705">
    <property type="term" value="F:oxidoreductase activity, acting on paired donors, with incorporation or reduction of molecular oxygen"/>
    <property type="evidence" value="ECO:0007669"/>
    <property type="project" value="InterPro"/>
</dbReference>
<dbReference type="Gene3D" id="1.10.630.10">
    <property type="entry name" value="Cytochrome P450"/>
    <property type="match status" value="2"/>
</dbReference>
<dbReference type="PANTHER" id="PTHR47943">
    <property type="entry name" value="CYTOCHROME P450 93A3-LIKE"/>
    <property type="match status" value="1"/>
</dbReference>
<evidence type="ECO:0000256" key="2">
    <source>
        <dbReference type="ARBA" id="ARBA00004370"/>
    </source>
</evidence>
<dbReference type="Proteomes" id="UP000327013">
    <property type="component" value="Unassembled WGS sequence"/>
</dbReference>
<comment type="similarity">
    <text evidence="3 11">Belongs to the cytochrome P450 family.</text>
</comment>
<keyword evidence="4 10" id="KW-0349">Heme</keyword>
<protein>
    <recommendedName>
        <fullName evidence="14">Cytochrome P450</fullName>
    </recommendedName>
</protein>
<dbReference type="PRINTS" id="PR00463">
    <property type="entry name" value="EP450I"/>
</dbReference>
<comment type="cofactor">
    <cofactor evidence="1 10">
        <name>heme</name>
        <dbReference type="ChEBI" id="CHEBI:30413"/>
    </cofactor>
</comment>
<dbReference type="Pfam" id="PF00067">
    <property type="entry name" value="p450"/>
    <property type="match status" value="2"/>
</dbReference>
<dbReference type="InterPro" id="IPR002401">
    <property type="entry name" value="Cyt_P450_E_grp-I"/>
</dbReference>
<dbReference type="PANTHER" id="PTHR47943:SF8">
    <property type="entry name" value="CYTOCHROME P450"/>
    <property type="match status" value="1"/>
</dbReference>
<reference evidence="12 13" key="1">
    <citation type="submission" date="2019-06" db="EMBL/GenBank/DDBJ databases">
        <title>A chromosomal-level reference genome of Carpinus fangiana (Coryloideae, Betulaceae).</title>
        <authorList>
            <person name="Yang X."/>
            <person name="Wang Z."/>
            <person name="Zhang L."/>
            <person name="Hao G."/>
            <person name="Liu J."/>
            <person name="Yang Y."/>
        </authorList>
    </citation>
    <scope>NUCLEOTIDE SEQUENCE [LARGE SCALE GENOMIC DNA]</scope>
    <source>
        <strain evidence="12">Cfa_2016G</strain>
        <tissue evidence="12">Leaf</tissue>
    </source>
</reference>
<keyword evidence="13" id="KW-1185">Reference proteome</keyword>
<evidence type="ECO:0000256" key="3">
    <source>
        <dbReference type="ARBA" id="ARBA00010617"/>
    </source>
</evidence>
<dbReference type="GO" id="GO:0005506">
    <property type="term" value="F:iron ion binding"/>
    <property type="evidence" value="ECO:0007669"/>
    <property type="project" value="InterPro"/>
</dbReference>
<keyword evidence="9" id="KW-0472">Membrane</keyword>
<evidence type="ECO:0000256" key="11">
    <source>
        <dbReference type="RuleBase" id="RU000461"/>
    </source>
</evidence>